<keyword evidence="2" id="KW-0378">Hydrolase</keyword>
<gene>
    <name evidence="2" type="ORF">SAMN04487860_12620</name>
</gene>
<proteinExistence type="predicted"/>
<dbReference type="SUPFAM" id="SSF52266">
    <property type="entry name" value="SGNH hydrolase"/>
    <property type="match status" value="1"/>
</dbReference>
<dbReference type="PANTHER" id="PTHR30383">
    <property type="entry name" value="THIOESTERASE 1/PROTEASE 1/LYSOPHOSPHOLIPASE L1"/>
    <property type="match status" value="1"/>
</dbReference>
<reference evidence="2 3" key="1">
    <citation type="submission" date="2016-11" db="EMBL/GenBank/DDBJ databases">
        <authorList>
            <person name="Jaros S."/>
            <person name="Januszkiewicz K."/>
            <person name="Wedrychowicz H."/>
        </authorList>
    </citation>
    <scope>NUCLEOTIDE SEQUENCE [LARGE SCALE GENOMIC DNA]</scope>
    <source>
        <strain evidence="2 3">Y1</strain>
    </source>
</reference>
<evidence type="ECO:0000313" key="2">
    <source>
        <dbReference type="EMBL" id="SHM93323.1"/>
    </source>
</evidence>
<accession>A0A1M7MQI8</accession>
<dbReference type="SUPFAM" id="SSF63446">
    <property type="entry name" value="Type I dockerin domain"/>
    <property type="match status" value="1"/>
</dbReference>
<name>A0A1M7MQI8_RUMFL</name>
<dbReference type="InterPro" id="IPR036439">
    <property type="entry name" value="Dockerin_dom_sf"/>
</dbReference>
<feature type="chain" id="PRO_5039207715" evidence="1">
    <location>
        <begin position="22"/>
        <end position="374"/>
    </location>
</feature>
<dbReference type="Gene3D" id="1.10.1330.10">
    <property type="entry name" value="Dockerin domain"/>
    <property type="match status" value="1"/>
</dbReference>
<dbReference type="InterPro" id="IPR036514">
    <property type="entry name" value="SGNH_hydro_sf"/>
</dbReference>
<dbReference type="Proteomes" id="UP000184394">
    <property type="component" value="Unassembled WGS sequence"/>
</dbReference>
<dbReference type="EMBL" id="FRCT01000026">
    <property type="protein sequence ID" value="SHM93323.1"/>
    <property type="molecule type" value="Genomic_DNA"/>
</dbReference>
<dbReference type="Pfam" id="PF00657">
    <property type="entry name" value="Lipase_GDSL"/>
    <property type="match status" value="1"/>
</dbReference>
<dbReference type="InterPro" id="IPR051532">
    <property type="entry name" value="Ester_Hydrolysis_Enzymes"/>
</dbReference>
<protein>
    <submittedName>
        <fullName evidence="2">GDSL-like Lipase/Acylhydrolase</fullName>
    </submittedName>
</protein>
<dbReference type="GO" id="GO:0004622">
    <property type="term" value="F:phosphatidylcholine lysophospholipase activity"/>
    <property type="evidence" value="ECO:0007669"/>
    <property type="project" value="TreeGrafter"/>
</dbReference>
<sequence length="374" mass="41414">MKKIASAAAAACVFMTGMTFSSDRACAERGQQAENIKIMAIGDSITDGYGVSGSYRKFLYNELTKKGYSVDMVGSKGNNFMAEYTDSETGESFTYDDDNTGYSGYAIKEYPGRNGILETLKSTDCLASCNPDIVILQIGTNDVIDNHDMENSGRRLQELVEYIMDNIPESSTLFVTTIPDVDPNRSGVYDWFGNYRHSADWQTNYPDDVAEESIHKTVKTYNAEVTATIQKMRSVRILSGWDINSGGETPDESTLKGPQLRNADVSSVITDVKTQLMDGVHPNNTGYKLMGEYWAEVIDSYLKNAPSVQPSETKYDVADLVKLQKFILGASEEANSDITLEKYDINKDEAIDVFDVVKLRKILTKDSSVTSIPI</sequence>
<dbReference type="GO" id="GO:0000272">
    <property type="term" value="P:polysaccharide catabolic process"/>
    <property type="evidence" value="ECO:0007669"/>
    <property type="project" value="InterPro"/>
</dbReference>
<keyword evidence="1" id="KW-0732">Signal</keyword>
<dbReference type="PANTHER" id="PTHR30383:SF5">
    <property type="entry name" value="SGNH HYDROLASE-TYPE ESTERASE DOMAIN-CONTAINING PROTEIN"/>
    <property type="match status" value="1"/>
</dbReference>
<dbReference type="InterPro" id="IPR001087">
    <property type="entry name" value="GDSL"/>
</dbReference>
<evidence type="ECO:0000313" key="3">
    <source>
        <dbReference type="Proteomes" id="UP000184394"/>
    </source>
</evidence>
<dbReference type="Gene3D" id="3.40.50.1110">
    <property type="entry name" value="SGNH hydrolase"/>
    <property type="match status" value="1"/>
</dbReference>
<evidence type="ECO:0000256" key="1">
    <source>
        <dbReference type="SAM" id="SignalP"/>
    </source>
</evidence>
<organism evidence="2 3">
    <name type="scientific">Ruminococcus flavefaciens</name>
    <dbReference type="NCBI Taxonomy" id="1265"/>
    <lineage>
        <taxon>Bacteria</taxon>
        <taxon>Bacillati</taxon>
        <taxon>Bacillota</taxon>
        <taxon>Clostridia</taxon>
        <taxon>Eubacteriales</taxon>
        <taxon>Oscillospiraceae</taxon>
        <taxon>Ruminococcus</taxon>
    </lineage>
</organism>
<dbReference type="AlphaFoldDB" id="A0A1M7MQI8"/>
<feature type="signal peptide" evidence="1">
    <location>
        <begin position="1"/>
        <end position="21"/>
    </location>
</feature>